<name>A0A0E9QV61_ANGAN</name>
<accession>A0A0E9QV61</accession>
<dbReference type="EMBL" id="GBXM01088417">
    <property type="protein sequence ID" value="JAH20160.1"/>
    <property type="molecule type" value="Transcribed_RNA"/>
</dbReference>
<feature type="region of interest" description="Disordered" evidence="1">
    <location>
        <begin position="1"/>
        <end position="24"/>
    </location>
</feature>
<protein>
    <submittedName>
        <fullName evidence="2">Uncharacterized protein</fullName>
    </submittedName>
</protein>
<reference evidence="2" key="2">
    <citation type="journal article" date="2015" name="Fish Shellfish Immunol.">
        <title>Early steps in the European eel (Anguilla anguilla)-Vibrio vulnificus interaction in the gills: Role of the RtxA13 toxin.</title>
        <authorList>
            <person name="Callol A."/>
            <person name="Pajuelo D."/>
            <person name="Ebbesson L."/>
            <person name="Teles M."/>
            <person name="MacKenzie S."/>
            <person name="Amaro C."/>
        </authorList>
    </citation>
    <scope>NUCLEOTIDE SEQUENCE</scope>
</reference>
<dbReference type="AlphaFoldDB" id="A0A0E9QV61"/>
<sequence>MSRTHREPIKTLPPPSGSADTTSKMRISESIQNELYMRLRSLTRFIRATCMLFTSLYKVW</sequence>
<evidence type="ECO:0000256" key="1">
    <source>
        <dbReference type="SAM" id="MobiDB-lite"/>
    </source>
</evidence>
<organism evidence="2">
    <name type="scientific">Anguilla anguilla</name>
    <name type="common">European freshwater eel</name>
    <name type="synonym">Muraena anguilla</name>
    <dbReference type="NCBI Taxonomy" id="7936"/>
    <lineage>
        <taxon>Eukaryota</taxon>
        <taxon>Metazoa</taxon>
        <taxon>Chordata</taxon>
        <taxon>Craniata</taxon>
        <taxon>Vertebrata</taxon>
        <taxon>Euteleostomi</taxon>
        <taxon>Actinopterygii</taxon>
        <taxon>Neopterygii</taxon>
        <taxon>Teleostei</taxon>
        <taxon>Anguilliformes</taxon>
        <taxon>Anguillidae</taxon>
        <taxon>Anguilla</taxon>
    </lineage>
</organism>
<proteinExistence type="predicted"/>
<reference evidence="2" key="1">
    <citation type="submission" date="2014-11" db="EMBL/GenBank/DDBJ databases">
        <authorList>
            <person name="Amaro Gonzalez C."/>
        </authorList>
    </citation>
    <scope>NUCLEOTIDE SEQUENCE</scope>
</reference>
<evidence type="ECO:0000313" key="2">
    <source>
        <dbReference type="EMBL" id="JAH20160.1"/>
    </source>
</evidence>